<evidence type="ECO:0000313" key="2">
    <source>
        <dbReference type="Proteomes" id="UP001499988"/>
    </source>
</evidence>
<dbReference type="RefSeq" id="WP_345337209.1">
    <property type="nucleotide sequence ID" value="NZ_BAABJZ010000104.1"/>
</dbReference>
<protein>
    <recommendedName>
        <fullName evidence="3">Transposase</fullName>
    </recommendedName>
</protein>
<accession>A0ABP9FM89</accession>
<reference evidence="2" key="1">
    <citation type="journal article" date="2019" name="Int. J. Syst. Evol. Microbiol.">
        <title>The Global Catalogue of Microorganisms (GCM) 10K type strain sequencing project: providing services to taxonomists for standard genome sequencing and annotation.</title>
        <authorList>
            <consortium name="The Broad Institute Genomics Platform"/>
            <consortium name="The Broad Institute Genome Sequencing Center for Infectious Disease"/>
            <person name="Wu L."/>
            <person name="Ma J."/>
        </authorList>
    </citation>
    <scope>NUCLEOTIDE SEQUENCE [LARGE SCALE GENOMIC DNA]</scope>
    <source>
        <strain evidence="2">JCM 18401</strain>
    </source>
</reference>
<keyword evidence="2" id="KW-1185">Reference proteome</keyword>
<dbReference type="EMBL" id="BAABJZ010000104">
    <property type="protein sequence ID" value="GAA4901414.1"/>
    <property type="molecule type" value="Genomic_DNA"/>
</dbReference>
<comment type="caution">
    <text evidence="1">The sequence shown here is derived from an EMBL/GenBank/DDBJ whole genome shotgun (WGS) entry which is preliminary data.</text>
</comment>
<evidence type="ECO:0008006" key="3">
    <source>
        <dbReference type="Google" id="ProtNLM"/>
    </source>
</evidence>
<proteinExistence type="predicted"/>
<sequence length="62" mass="6562">MVKPDLCLMTRLSATRGRAGAVGHAIQGYCDKLSAYAQRRNPVQLMADNIAAMPAQGSEKAG</sequence>
<name>A0ABP9FM89_9GAMM</name>
<dbReference type="Proteomes" id="UP001499988">
    <property type="component" value="Unassembled WGS sequence"/>
</dbReference>
<organism evidence="1 2">
    <name type="scientific">Ferrimonas pelagia</name>
    <dbReference type="NCBI Taxonomy" id="1177826"/>
    <lineage>
        <taxon>Bacteria</taxon>
        <taxon>Pseudomonadati</taxon>
        <taxon>Pseudomonadota</taxon>
        <taxon>Gammaproteobacteria</taxon>
        <taxon>Alteromonadales</taxon>
        <taxon>Ferrimonadaceae</taxon>
        <taxon>Ferrimonas</taxon>
    </lineage>
</organism>
<evidence type="ECO:0000313" key="1">
    <source>
        <dbReference type="EMBL" id="GAA4901414.1"/>
    </source>
</evidence>
<gene>
    <name evidence="1" type="ORF">GCM10023333_39330</name>
</gene>